<proteinExistence type="predicted"/>
<keyword evidence="3" id="KW-1185">Reference proteome</keyword>
<dbReference type="Pfam" id="PF01494">
    <property type="entry name" value="FAD_binding_3"/>
    <property type="match status" value="1"/>
</dbReference>
<organism evidence="2 3">
    <name type="scientific">Streptomyces albiaxialis</name>
    <dbReference type="NCBI Taxonomy" id="329523"/>
    <lineage>
        <taxon>Bacteria</taxon>
        <taxon>Bacillati</taxon>
        <taxon>Actinomycetota</taxon>
        <taxon>Actinomycetes</taxon>
        <taxon>Kitasatosporales</taxon>
        <taxon>Streptomycetaceae</taxon>
        <taxon>Streptomyces</taxon>
    </lineage>
</organism>
<feature type="domain" description="FAD-binding" evidence="1">
    <location>
        <begin position="8"/>
        <end position="348"/>
    </location>
</feature>
<keyword evidence="2" id="KW-0560">Oxidoreductase</keyword>
<dbReference type="GO" id="GO:0004497">
    <property type="term" value="F:monooxygenase activity"/>
    <property type="evidence" value="ECO:0007669"/>
    <property type="project" value="UniProtKB-KW"/>
</dbReference>
<protein>
    <submittedName>
        <fullName evidence="2">FAD-dependent monooxygenase</fullName>
    </submittedName>
</protein>
<keyword evidence="2" id="KW-0503">Monooxygenase</keyword>
<dbReference type="SUPFAM" id="SSF51905">
    <property type="entry name" value="FAD/NAD(P)-binding domain"/>
    <property type="match status" value="1"/>
</dbReference>
<dbReference type="PANTHER" id="PTHR43422">
    <property type="entry name" value="THIAMINE THIAZOLE SYNTHASE"/>
    <property type="match status" value="1"/>
</dbReference>
<dbReference type="Gene3D" id="3.50.50.60">
    <property type="entry name" value="FAD/NAD(P)-binding domain"/>
    <property type="match status" value="1"/>
</dbReference>
<dbReference type="InterPro" id="IPR036188">
    <property type="entry name" value="FAD/NAD-bd_sf"/>
</dbReference>
<evidence type="ECO:0000313" key="2">
    <source>
        <dbReference type="EMBL" id="GAA2100744.1"/>
    </source>
</evidence>
<name>A0ABN2WZM7_9ACTN</name>
<dbReference type="InterPro" id="IPR002938">
    <property type="entry name" value="FAD-bd"/>
</dbReference>
<gene>
    <name evidence="2" type="ORF">GCM10009801_73470</name>
</gene>
<sequence length="478" mass="52161">MTRPGHGIVVGASWAGILAAHVLARHFDSVTVVERDALPDEPRHRRGTPQARHGHILWSEGADIVEALLPGTADRLLAAGSRKLRFQTDLVTLTSHGWQHRFPPRQYGLMCTRPLLDWTVRHQVLADGRITLRERTEALELTGDDRRVAGVHVRDVDSGSREVLEADLVVDASGRGSRMRRWLTGLGLPDVEEDVVDVGMAYASRMYRAPEGATELFPAVNVAADHRERKPGRFGVVYPQENGQWMVTLSCTRGGELPTREQDFLAYTDTLRDPLVKDLISHAEPLTPVSASRLGINRRLYPERLERWPDGLVVLGDSLAVFNPIYGHGMSAAARGAAALDEHLARPFGSGAAHRAQRAISAAVDDPWIMAASKDIAFVNCRNKARDPRLTGGATARQSFADLVAGRSIRSPEVSDMVTDVMSMTAPQSTLGTSGFMALLHADGMRPDLTEPPLSREELDLVGLSPRRAVGARGAAAR</sequence>
<evidence type="ECO:0000313" key="3">
    <source>
        <dbReference type="Proteomes" id="UP001500016"/>
    </source>
</evidence>
<evidence type="ECO:0000259" key="1">
    <source>
        <dbReference type="Pfam" id="PF01494"/>
    </source>
</evidence>
<accession>A0ABN2WZM7</accession>
<dbReference type="EMBL" id="BAAAPE010000024">
    <property type="protein sequence ID" value="GAA2100744.1"/>
    <property type="molecule type" value="Genomic_DNA"/>
</dbReference>
<comment type="caution">
    <text evidence="2">The sequence shown here is derived from an EMBL/GenBank/DDBJ whole genome shotgun (WGS) entry which is preliminary data.</text>
</comment>
<dbReference type="RefSeq" id="WP_344534623.1">
    <property type="nucleotide sequence ID" value="NZ_BAAAPE010000024.1"/>
</dbReference>
<dbReference type="PANTHER" id="PTHR43422:SF3">
    <property type="entry name" value="THIAMINE THIAZOLE SYNTHASE"/>
    <property type="match status" value="1"/>
</dbReference>
<dbReference type="Proteomes" id="UP001500016">
    <property type="component" value="Unassembled WGS sequence"/>
</dbReference>
<reference evidence="2 3" key="1">
    <citation type="journal article" date="2019" name="Int. J. Syst. Evol. Microbiol.">
        <title>The Global Catalogue of Microorganisms (GCM) 10K type strain sequencing project: providing services to taxonomists for standard genome sequencing and annotation.</title>
        <authorList>
            <consortium name="The Broad Institute Genomics Platform"/>
            <consortium name="The Broad Institute Genome Sequencing Center for Infectious Disease"/>
            <person name="Wu L."/>
            <person name="Ma J."/>
        </authorList>
    </citation>
    <scope>NUCLEOTIDE SEQUENCE [LARGE SCALE GENOMIC DNA]</scope>
    <source>
        <strain evidence="2 3">JCM 15478</strain>
    </source>
</reference>